<feature type="transmembrane region" description="Helical" evidence="14">
    <location>
        <begin position="268"/>
        <end position="292"/>
    </location>
</feature>
<dbReference type="RefSeq" id="WP_091276511.1">
    <property type="nucleotide sequence ID" value="NZ_FNDK01000034.1"/>
</dbReference>
<dbReference type="InterPro" id="IPR050277">
    <property type="entry name" value="Sodium:Solute_Symporter"/>
</dbReference>
<keyword evidence="6" id="KW-0769">Symport</keyword>
<evidence type="ECO:0000256" key="5">
    <source>
        <dbReference type="ARBA" id="ARBA00022692"/>
    </source>
</evidence>
<dbReference type="Gene3D" id="1.20.1730.10">
    <property type="entry name" value="Sodium/glucose cotransporter"/>
    <property type="match status" value="1"/>
</dbReference>
<proteinExistence type="inferred from homology"/>
<sequence length="495" mass="54834">MSLTFIIVFFAIIILINLKNIGVKDYQDFATSKGSFGMLAVSLAVFASWYTGSIFTAWSDFNVGLGFIGMYVMIYTSLMLALMYSISEKVYLWGKKYRLSTLGELMDLRYRSKTLRLLTGLTGIVFVSPWLILEWIAIGVVIHYATAGAVSLFWGMLIGMLVVLVYVVTGGMRSVITAQVFQGSYMFFIGVGVMFYLIYYNFGSLDGAMTLLSEKFPDALTFPGPGWDPPYTYWTSLVITSGIGALVLPYVFNKLLVADSVRSVKKGLILAPIMAVIFWAAFSFLGMGAHTFDFARNNPYEAYMWIAQLTGPIPMALMSVLIVAASISSTAAIIQSISSLITTDVSLVINRKITDKQSIFISRVAVVVISITTMYVATLGQEQLIFLALYTYQAVVLLFPVTLLGLFWKRANKVGAIISIVLGLSVSLYISLAEPAFLADFGWQGGIYGMLVAFTIIIIDGFLRPVDSHVEKLWKDIEMAKERPHLRKDQKEDVV</sequence>
<dbReference type="OrthoDB" id="9810181at2"/>
<evidence type="ECO:0000256" key="3">
    <source>
        <dbReference type="ARBA" id="ARBA00022448"/>
    </source>
</evidence>
<dbReference type="InterPro" id="IPR038377">
    <property type="entry name" value="Na/Glc_symporter_sf"/>
</dbReference>
<keyword evidence="11" id="KW-0739">Sodium transport</keyword>
<gene>
    <name evidence="15" type="ORF">SAMN05192534_13410</name>
</gene>
<keyword evidence="16" id="KW-1185">Reference proteome</keyword>
<dbReference type="InterPro" id="IPR001734">
    <property type="entry name" value="Na/solute_symporter"/>
</dbReference>
<comment type="subcellular location">
    <subcellularLocation>
        <location evidence="1">Cell membrane</location>
        <topology evidence="1">Multi-pass membrane protein</topology>
    </subcellularLocation>
</comment>
<feature type="transmembrane region" description="Helical" evidence="14">
    <location>
        <begin position="414"/>
        <end position="433"/>
    </location>
</feature>
<feature type="transmembrane region" description="Helical" evidence="14">
    <location>
        <begin position="445"/>
        <end position="463"/>
    </location>
</feature>
<feature type="transmembrane region" description="Helical" evidence="14">
    <location>
        <begin position="35"/>
        <end position="58"/>
    </location>
</feature>
<name>A0A1G8JLE3_9BACI</name>
<reference evidence="16" key="1">
    <citation type="submission" date="2016-10" db="EMBL/GenBank/DDBJ databases">
        <authorList>
            <person name="Varghese N."/>
            <person name="Submissions S."/>
        </authorList>
    </citation>
    <scope>NUCLEOTIDE SEQUENCE [LARGE SCALE GENOMIC DNA]</scope>
    <source>
        <strain evidence="16">DSM 21632</strain>
    </source>
</reference>
<keyword evidence="4" id="KW-1003">Cell membrane</keyword>
<evidence type="ECO:0000256" key="6">
    <source>
        <dbReference type="ARBA" id="ARBA00022847"/>
    </source>
</evidence>
<keyword evidence="10 14" id="KW-0472">Membrane</keyword>
<evidence type="ECO:0000256" key="8">
    <source>
        <dbReference type="ARBA" id="ARBA00023053"/>
    </source>
</evidence>
<feature type="transmembrane region" description="Helical" evidence="14">
    <location>
        <begin position="360"/>
        <end position="378"/>
    </location>
</feature>
<evidence type="ECO:0000256" key="11">
    <source>
        <dbReference type="ARBA" id="ARBA00023201"/>
    </source>
</evidence>
<feature type="transmembrane region" description="Helical" evidence="14">
    <location>
        <begin position="64"/>
        <end position="86"/>
    </location>
</feature>
<keyword evidence="3" id="KW-0813">Transport</keyword>
<evidence type="ECO:0000256" key="13">
    <source>
        <dbReference type="RuleBase" id="RU362091"/>
    </source>
</evidence>
<evidence type="ECO:0000313" key="16">
    <source>
        <dbReference type="Proteomes" id="UP000199163"/>
    </source>
</evidence>
<evidence type="ECO:0000256" key="4">
    <source>
        <dbReference type="ARBA" id="ARBA00022475"/>
    </source>
</evidence>
<keyword evidence="5 14" id="KW-0812">Transmembrane</keyword>
<comment type="catalytic activity">
    <reaction evidence="12">
        <text>L-proline(in) + Na(+)(in) = L-proline(out) + Na(+)(out)</text>
        <dbReference type="Rhea" id="RHEA:28967"/>
        <dbReference type="ChEBI" id="CHEBI:29101"/>
        <dbReference type="ChEBI" id="CHEBI:60039"/>
    </reaction>
</comment>
<keyword evidence="8" id="KW-0915">Sodium</keyword>
<feature type="transmembrane region" description="Helical" evidence="14">
    <location>
        <begin position="144"/>
        <end position="168"/>
    </location>
</feature>
<dbReference type="PROSITE" id="PS50283">
    <property type="entry name" value="NA_SOLUT_SYMP_3"/>
    <property type="match status" value="1"/>
</dbReference>
<evidence type="ECO:0000256" key="7">
    <source>
        <dbReference type="ARBA" id="ARBA00022989"/>
    </source>
</evidence>
<keyword evidence="9" id="KW-0406">Ion transport</keyword>
<dbReference type="Proteomes" id="UP000199163">
    <property type="component" value="Unassembled WGS sequence"/>
</dbReference>
<dbReference type="EMBL" id="FNDK01000034">
    <property type="protein sequence ID" value="SDI31891.1"/>
    <property type="molecule type" value="Genomic_DNA"/>
</dbReference>
<feature type="transmembrane region" description="Helical" evidence="14">
    <location>
        <begin position="312"/>
        <end position="334"/>
    </location>
</feature>
<evidence type="ECO:0000256" key="9">
    <source>
        <dbReference type="ARBA" id="ARBA00023065"/>
    </source>
</evidence>
<dbReference type="GO" id="GO:0005886">
    <property type="term" value="C:plasma membrane"/>
    <property type="evidence" value="ECO:0007669"/>
    <property type="project" value="UniProtKB-SubCell"/>
</dbReference>
<dbReference type="AlphaFoldDB" id="A0A1G8JLE3"/>
<dbReference type="STRING" id="568899.SAMN05192534_13410"/>
<dbReference type="Pfam" id="PF00474">
    <property type="entry name" value="SSF"/>
    <property type="match status" value="1"/>
</dbReference>
<evidence type="ECO:0000256" key="1">
    <source>
        <dbReference type="ARBA" id="ARBA00004651"/>
    </source>
</evidence>
<feature type="transmembrane region" description="Helical" evidence="14">
    <location>
        <begin position="384"/>
        <end position="407"/>
    </location>
</feature>
<feature type="transmembrane region" description="Helical" evidence="14">
    <location>
        <begin position="231"/>
        <end position="256"/>
    </location>
</feature>
<evidence type="ECO:0000256" key="12">
    <source>
        <dbReference type="ARBA" id="ARBA00033708"/>
    </source>
</evidence>
<dbReference type="GO" id="GO:0015293">
    <property type="term" value="F:symporter activity"/>
    <property type="evidence" value="ECO:0007669"/>
    <property type="project" value="UniProtKB-KW"/>
</dbReference>
<feature type="transmembrane region" description="Helical" evidence="14">
    <location>
        <begin position="180"/>
        <end position="202"/>
    </location>
</feature>
<evidence type="ECO:0000256" key="10">
    <source>
        <dbReference type="ARBA" id="ARBA00023136"/>
    </source>
</evidence>
<feature type="transmembrane region" description="Helical" evidence="14">
    <location>
        <begin position="115"/>
        <end position="138"/>
    </location>
</feature>
<comment type="similarity">
    <text evidence="2 13">Belongs to the sodium:solute symporter (SSF) (TC 2.A.21) family.</text>
</comment>
<dbReference type="PANTHER" id="PTHR48086:SF3">
    <property type="entry name" value="SODIUM_PROLINE SYMPORTER"/>
    <property type="match status" value="1"/>
</dbReference>
<evidence type="ECO:0000313" key="15">
    <source>
        <dbReference type="EMBL" id="SDI31891.1"/>
    </source>
</evidence>
<dbReference type="PANTHER" id="PTHR48086">
    <property type="entry name" value="SODIUM/PROLINE SYMPORTER-RELATED"/>
    <property type="match status" value="1"/>
</dbReference>
<accession>A0A1G8JLE3</accession>
<dbReference type="CDD" id="cd10322">
    <property type="entry name" value="SLC5sbd"/>
    <property type="match status" value="1"/>
</dbReference>
<dbReference type="GO" id="GO:0006814">
    <property type="term" value="P:sodium ion transport"/>
    <property type="evidence" value="ECO:0007669"/>
    <property type="project" value="UniProtKB-KW"/>
</dbReference>
<keyword evidence="7 14" id="KW-1133">Transmembrane helix</keyword>
<evidence type="ECO:0000256" key="14">
    <source>
        <dbReference type="SAM" id="Phobius"/>
    </source>
</evidence>
<organism evidence="15 16">
    <name type="scientific">Alteribacillus persepolensis</name>
    <dbReference type="NCBI Taxonomy" id="568899"/>
    <lineage>
        <taxon>Bacteria</taxon>
        <taxon>Bacillati</taxon>
        <taxon>Bacillota</taxon>
        <taxon>Bacilli</taxon>
        <taxon>Bacillales</taxon>
        <taxon>Bacillaceae</taxon>
        <taxon>Alteribacillus</taxon>
    </lineage>
</organism>
<evidence type="ECO:0000256" key="2">
    <source>
        <dbReference type="ARBA" id="ARBA00006434"/>
    </source>
</evidence>
<feature type="transmembrane region" description="Helical" evidence="14">
    <location>
        <begin position="6"/>
        <end position="23"/>
    </location>
</feature>
<protein>
    <submittedName>
        <fullName evidence="15">Na+/proline symporter</fullName>
    </submittedName>
</protein>